<dbReference type="InterPro" id="IPR002921">
    <property type="entry name" value="Fungal_lipase-type"/>
</dbReference>
<dbReference type="SUPFAM" id="SSF53474">
    <property type="entry name" value="alpha/beta-Hydrolases"/>
    <property type="match status" value="1"/>
</dbReference>
<dbReference type="OrthoDB" id="514788at2759"/>
<dbReference type="EMBL" id="LSYV01000022">
    <property type="protein sequence ID" value="KXZ49520.1"/>
    <property type="molecule type" value="Genomic_DNA"/>
</dbReference>
<feature type="transmembrane region" description="Helical" evidence="2">
    <location>
        <begin position="124"/>
        <end position="143"/>
    </location>
</feature>
<dbReference type="InterPro" id="IPR029058">
    <property type="entry name" value="AB_hydrolase_fold"/>
</dbReference>
<organism evidence="4 5">
    <name type="scientific">Gonium pectorale</name>
    <name type="common">Green alga</name>
    <dbReference type="NCBI Taxonomy" id="33097"/>
    <lineage>
        <taxon>Eukaryota</taxon>
        <taxon>Viridiplantae</taxon>
        <taxon>Chlorophyta</taxon>
        <taxon>core chlorophytes</taxon>
        <taxon>Chlorophyceae</taxon>
        <taxon>CS clade</taxon>
        <taxon>Chlamydomonadales</taxon>
        <taxon>Volvocaceae</taxon>
        <taxon>Gonium</taxon>
    </lineage>
</organism>
<dbReference type="Gene3D" id="3.40.50.1820">
    <property type="entry name" value="alpha/beta hydrolase"/>
    <property type="match status" value="1"/>
</dbReference>
<evidence type="ECO:0000256" key="1">
    <source>
        <dbReference type="SAM" id="MobiDB-lite"/>
    </source>
</evidence>
<dbReference type="AlphaFoldDB" id="A0A150GJ83"/>
<evidence type="ECO:0000313" key="5">
    <source>
        <dbReference type="Proteomes" id="UP000075714"/>
    </source>
</evidence>
<dbReference type="Proteomes" id="UP000075714">
    <property type="component" value="Unassembled WGS sequence"/>
</dbReference>
<evidence type="ECO:0000259" key="3">
    <source>
        <dbReference type="Pfam" id="PF01764"/>
    </source>
</evidence>
<dbReference type="PANTHER" id="PTHR45856:SF24">
    <property type="entry name" value="FUNGAL LIPASE-LIKE DOMAIN-CONTAINING PROTEIN"/>
    <property type="match status" value="1"/>
</dbReference>
<proteinExistence type="predicted"/>
<name>A0A150GJ83_GONPE</name>
<evidence type="ECO:0000313" key="4">
    <source>
        <dbReference type="EMBL" id="KXZ49520.1"/>
    </source>
</evidence>
<comment type="caution">
    <text evidence="4">The sequence shown here is derived from an EMBL/GenBank/DDBJ whole genome shotgun (WGS) entry which is preliminary data.</text>
</comment>
<evidence type="ECO:0000256" key="2">
    <source>
        <dbReference type="SAM" id="Phobius"/>
    </source>
</evidence>
<feature type="transmembrane region" description="Helical" evidence="2">
    <location>
        <begin position="38"/>
        <end position="59"/>
    </location>
</feature>
<dbReference type="PANTHER" id="PTHR45856">
    <property type="entry name" value="ALPHA/BETA-HYDROLASES SUPERFAMILY PROTEIN"/>
    <property type="match status" value="1"/>
</dbReference>
<keyword evidence="2" id="KW-1133">Transmembrane helix</keyword>
<dbReference type="Pfam" id="PF01764">
    <property type="entry name" value="Lipase_3"/>
    <property type="match status" value="1"/>
</dbReference>
<dbReference type="InterPro" id="IPR051218">
    <property type="entry name" value="Sec_MonoDiacylglyc_Lipase"/>
</dbReference>
<dbReference type="GO" id="GO:0006629">
    <property type="term" value="P:lipid metabolic process"/>
    <property type="evidence" value="ECO:0007669"/>
    <property type="project" value="InterPro"/>
</dbReference>
<feature type="region of interest" description="Disordered" evidence="1">
    <location>
        <begin position="218"/>
        <end position="250"/>
    </location>
</feature>
<keyword evidence="2" id="KW-0812">Transmembrane</keyword>
<reference evidence="5" key="1">
    <citation type="journal article" date="2016" name="Nat. Commun.">
        <title>The Gonium pectorale genome demonstrates co-option of cell cycle regulation during the evolution of multicellularity.</title>
        <authorList>
            <person name="Hanschen E.R."/>
            <person name="Marriage T.N."/>
            <person name="Ferris P.J."/>
            <person name="Hamaji T."/>
            <person name="Toyoda A."/>
            <person name="Fujiyama A."/>
            <person name="Neme R."/>
            <person name="Noguchi H."/>
            <person name="Minakuchi Y."/>
            <person name="Suzuki M."/>
            <person name="Kawai-Toyooka H."/>
            <person name="Smith D.R."/>
            <person name="Sparks H."/>
            <person name="Anderson J."/>
            <person name="Bakaric R."/>
            <person name="Luria V."/>
            <person name="Karger A."/>
            <person name="Kirschner M.W."/>
            <person name="Durand P.M."/>
            <person name="Michod R.E."/>
            <person name="Nozaki H."/>
            <person name="Olson B.J."/>
        </authorList>
    </citation>
    <scope>NUCLEOTIDE SEQUENCE [LARGE SCALE GENOMIC DNA]</scope>
    <source>
        <strain evidence="5">NIES-2863</strain>
    </source>
</reference>
<keyword evidence="2" id="KW-0472">Membrane</keyword>
<accession>A0A150GJ83</accession>
<dbReference type="CDD" id="cd00519">
    <property type="entry name" value="Lipase_3"/>
    <property type="match status" value="1"/>
</dbReference>
<feature type="transmembrane region" description="Helical" evidence="2">
    <location>
        <begin position="356"/>
        <end position="378"/>
    </location>
</feature>
<feature type="transmembrane region" description="Helical" evidence="2">
    <location>
        <begin position="306"/>
        <end position="327"/>
    </location>
</feature>
<feature type="domain" description="Fungal lipase-type" evidence="3">
    <location>
        <begin position="585"/>
        <end position="731"/>
    </location>
</feature>
<protein>
    <recommendedName>
        <fullName evidence="3">Fungal lipase-type domain-containing protein</fullName>
    </recommendedName>
</protein>
<feature type="transmembrane region" description="Helical" evidence="2">
    <location>
        <begin position="85"/>
        <end position="104"/>
    </location>
</feature>
<feature type="compositionally biased region" description="Low complexity" evidence="1">
    <location>
        <begin position="225"/>
        <end position="250"/>
    </location>
</feature>
<sequence>MQVTLVFSRAGKEGVEVALEEEAHDVVLRIEFAWSAEIKAVSFIVLFTVLAGVAVTTYIKVRARQAGTSWYFRRSDTSPTFGDNFLTGCFCVALVGGLWAIYVVKGLWLRLRRLRWDHRRRRAYLTRLAELTALGVAVAAWTYSGDERRLERDCNSFNYTLLWTYTLRLTMSNVILCLWTMTARGMTVWRGAPLTAMHRARLLGKGLPCCGPPCGACERASSDPGSSNAGARSRNRARSGSQSSGASGKGGAASATEIGAAAVAAVTVVPRPGASASAAAAAAALTALAGDAGEERLYIDAPWWQYALPVLWLWLPFQALVLANVALMRGRLGWDTSQEDCLAWFLQCRATSRSSFVVVNLLLAAEVLYVAIYFYHCLRAFSFVRSRSYVEYRQLNIYLSVETRIRGVALLFILGNDLVQALVVPEVQTTSGYHRCRYSIDIILGNWSAQRFAWTEAELPLQRARRLASAPQRDARRLEKLLREPMFCFETAVKLTYWWGQGEGCWFEDIISNDLCMYMLAEVWALTVAVRTCEASYYYEEENIAMRVPLDKIMALYGLVHIEVLREVESDAKAMIAWNDRMCLICFRGTASLKAACVDLQAMLVPYYNRAAWDLAFGLKQLAAVHSGFQWSWRHAGFNTRVLDWVRRYLEHRPSARLLLTGHSLGGAHAMLCTLDLAHALRGSLLTDQLSCYTFGAPRVGNHAFAAMYNKAVNETWNVVNGNDMVPLTPKFVGWFVYKHPGHKVIVKRRGDIIVRPTFTENAVVRRPGSRSVRHHLLGSYLRSYMAVLRSQTRGKHIEGGVRGLMRLASFNLPEVEAVLDEISQEVQAVAAAAARAASGAEMQRTVAGASAAAAASSARSGSAAGAAAVAAAAASSATRGGSTVYASLARYSSLRLLMAHVPPQSSGHVRAAHRPMLSSPEPSDITHWLNLGMEMFGVDLETGGEEEARQSATPPLLASILARAGGVSALVPAAALAAPVLAPVVIVPSGSGAER</sequence>
<keyword evidence="5" id="KW-1185">Reference proteome</keyword>
<gene>
    <name evidence="4" type="ORF">GPECTOR_21g746</name>
</gene>
<feature type="transmembrane region" description="Helical" evidence="2">
    <location>
        <begin position="163"/>
        <end position="181"/>
    </location>
</feature>